<keyword evidence="2" id="KW-1185">Reference proteome</keyword>
<dbReference type="AlphaFoldDB" id="N1JC11"/>
<sequence>MPLVVQDTSSGETDTRMGDWETKLVGKTIGDFHSVTTFKKSDLPQKSRIIEPGSVITRDYNPYRLNIFVKDDGVISHVNFQ</sequence>
<name>N1JC11_BLUG1</name>
<evidence type="ECO:0000313" key="2">
    <source>
        <dbReference type="Proteomes" id="UP000015441"/>
    </source>
</evidence>
<dbReference type="Pfam" id="PF11720">
    <property type="entry name" value="Inhibitor_I78"/>
    <property type="match status" value="1"/>
</dbReference>
<dbReference type="InterPro" id="IPR021719">
    <property type="entry name" value="Prot_inh_I78"/>
</dbReference>
<evidence type="ECO:0000313" key="1">
    <source>
        <dbReference type="EMBL" id="CCU75447.1"/>
    </source>
</evidence>
<proteinExistence type="predicted"/>
<dbReference type="InParanoid" id="N1JC11"/>
<dbReference type="Gene3D" id="3.30.10.10">
    <property type="entry name" value="Trypsin Inhibitor V, subunit A"/>
    <property type="match status" value="1"/>
</dbReference>
<dbReference type="PANTHER" id="PTHR39600:SF1">
    <property type="entry name" value="PEPTIDASE INHIBITOR I78 FAMILY PROTEIN"/>
    <property type="match status" value="1"/>
</dbReference>
<gene>
    <name evidence="1" type="ORF">BGHDH14_bgh04375</name>
</gene>
<organism evidence="1 2">
    <name type="scientific">Blumeria graminis f. sp. hordei (strain DH14)</name>
    <name type="common">Barley powdery mildew</name>
    <name type="synonym">Oidium monilioides f. sp. hordei</name>
    <dbReference type="NCBI Taxonomy" id="546991"/>
    <lineage>
        <taxon>Eukaryota</taxon>
        <taxon>Fungi</taxon>
        <taxon>Dikarya</taxon>
        <taxon>Ascomycota</taxon>
        <taxon>Pezizomycotina</taxon>
        <taxon>Leotiomycetes</taxon>
        <taxon>Erysiphales</taxon>
        <taxon>Erysiphaceae</taxon>
        <taxon>Blumeria</taxon>
        <taxon>Blumeria hordei</taxon>
    </lineage>
</organism>
<dbReference type="Proteomes" id="UP000015441">
    <property type="component" value="Unassembled WGS sequence"/>
</dbReference>
<comment type="caution">
    <text evidence="1">The sequence shown here is derived from an EMBL/GenBank/DDBJ whole genome shotgun (WGS) entry which is preliminary data.</text>
</comment>
<dbReference type="STRING" id="546991.N1JC11"/>
<accession>N1JC11</accession>
<dbReference type="EMBL" id="CAUH01001349">
    <property type="protein sequence ID" value="CCU75447.1"/>
    <property type="molecule type" value="Genomic_DNA"/>
</dbReference>
<dbReference type="eggNOG" id="ENOG502SBMP">
    <property type="taxonomic scope" value="Eukaryota"/>
</dbReference>
<dbReference type="HOGENOM" id="CLU_162852_1_1_1"/>
<dbReference type="OrthoDB" id="10013825at2759"/>
<reference evidence="1 2" key="1">
    <citation type="journal article" date="2010" name="Science">
        <title>Genome expansion and gene loss in powdery mildew fungi reveal tradeoffs in extreme parasitism.</title>
        <authorList>
            <person name="Spanu P.D."/>
            <person name="Abbott J.C."/>
            <person name="Amselem J."/>
            <person name="Burgis T.A."/>
            <person name="Soanes D.M."/>
            <person name="Stueber K."/>
            <person name="Ver Loren van Themaat E."/>
            <person name="Brown J.K.M."/>
            <person name="Butcher S.A."/>
            <person name="Gurr S.J."/>
            <person name="Lebrun M.-H."/>
            <person name="Ridout C.J."/>
            <person name="Schulze-Lefert P."/>
            <person name="Talbot N.J."/>
            <person name="Ahmadinejad N."/>
            <person name="Ametz C."/>
            <person name="Barton G.R."/>
            <person name="Benjdia M."/>
            <person name="Bidzinski P."/>
            <person name="Bindschedler L.V."/>
            <person name="Both M."/>
            <person name="Brewer M.T."/>
            <person name="Cadle-Davidson L."/>
            <person name="Cadle-Davidson M.M."/>
            <person name="Collemare J."/>
            <person name="Cramer R."/>
            <person name="Frenkel O."/>
            <person name="Godfrey D."/>
            <person name="Harriman J."/>
            <person name="Hoede C."/>
            <person name="King B.C."/>
            <person name="Klages S."/>
            <person name="Kleemann J."/>
            <person name="Knoll D."/>
            <person name="Koti P.S."/>
            <person name="Kreplak J."/>
            <person name="Lopez-Ruiz F.J."/>
            <person name="Lu X."/>
            <person name="Maekawa T."/>
            <person name="Mahanil S."/>
            <person name="Micali C."/>
            <person name="Milgroom M.G."/>
            <person name="Montana G."/>
            <person name="Noir S."/>
            <person name="O'Connell R.J."/>
            <person name="Oberhaensli S."/>
            <person name="Parlange F."/>
            <person name="Pedersen C."/>
            <person name="Quesneville H."/>
            <person name="Reinhardt R."/>
            <person name="Rott M."/>
            <person name="Sacristan S."/>
            <person name="Schmidt S.M."/>
            <person name="Schoen M."/>
            <person name="Skamnioti P."/>
            <person name="Sommer H."/>
            <person name="Stephens A."/>
            <person name="Takahara H."/>
            <person name="Thordal-Christensen H."/>
            <person name="Vigouroux M."/>
            <person name="Wessling R."/>
            <person name="Wicker T."/>
            <person name="Panstruga R."/>
        </authorList>
    </citation>
    <scope>NUCLEOTIDE SEQUENCE [LARGE SCALE GENOMIC DNA]</scope>
    <source>
        <strain evidence="1">DH14</strain>
    </source>
</reference>
<dbReference type="PANTHER" id="PTHR39600">
    <property type="entry name" value="PEPTIDASE INHIBITOR I78 FAMILY PROTEIN"/>
    <property type="match status" value="1"/>
</dbReference>
<protein>
    <submittedName>
        <fullName evidence="1">Inhibitor I78 superfamily</fullName>
    </submittedName>
</protein>